<protein>
    <submittedName>
        <fullName evidence="13">SusC/RagA family TonB-linked outer membrane protein</fullName>
    </submittedName>
</protein>
<keyword evidence="5 9" id="KW-0798">TonB box</keyword>
<evidence type="ECO:0000256" key="6">
    <source>
        <dbReference type="ARBA" id="ARBA00023136"/>
    </source>
</evidence>
<evidence type="ECO:0000256" key="4">
    <source>
        <dbReference type="ARBA" id="ARBA00022692"/>
    </source>
</evidence>
<dbReference type="InterPro" id="IPR036942">
    <property type="entry name" value="Beta-barrel_TonB_sf"/>
</dbReference>
<dbReference type="SUPFAM" id="SSF56935">
    <property type="entry name" value="Porins"/>
    <property type="match status" value="1"/>
</dbReference>
<keyword evidence="3 8" id="KW-1134">Transmembrane beta strand</keyword>
<reference evidence="14" key="1">
    <citation type="journal article" date="2019" name="Int. J. Syst. Evol. Microbiol.">
        <title>The Global Catalogue of Microorganisms (GCM) 10K type strain sequencing project: providing services to taxonomists for standard genome sequencing and annotation.</title>
        <authorList>
            <consortium name="The Broad Institute Genomics Platform"/>
            <consortium name="The Broad Institute Genome Sequencing Center for Infectious Disease"/>
            <person name="Wu L."/>
            <person name="Ma J."/>
        </authorList>
    </citation>
    <scope>NUCLEOTIDE SEQUENCE [LARGE SCALE GENOMIC DNA]</scope>
    <source>
        <strain evidence="14">CGMCC 1.12811</strain>
    </source>
</reference>
<keyword evidence="7 8" id="KW-0998">Cell outer membrane</keyword>
<organism evidence="13 14">
    <name type="scientific">Flavobacterium palustre</name>
    <dbReference type="NCBI Taxonomy" id="1476463"/>
    <lineage>
        <taxon>Bacteria</taxon>
        <taxon>Pseudomonadati</taxon>
        <taxon>Bacteroidota</taxon>
        <taxon>Flavobacteriia</taxon>
        <taxon>Flavobacteriales</taxon>
        <taxon>Flavobacteriaceae</taxon>
        <taxon>Flavobacterium</taxon>
    </lineage>
</organism>
<dbReference type="PROSITE" id="PS52016">
    <property type="entry name" value="TONB_DEPENDENT_REC_3"/>
    <property type="match status" value="1"/>
</dbReference>
<evidence type="ECO:0000256" key="2">
    <source>
        <dbReference type="ARBA" id="ARBA00022448"/>
    </source>
</evidence>
<dbReference type="Gene3D" id="2.60.40.1120">
    <property type="entry name" value="Carboxypeptidase-like, regulatory domain"/>
    <property type="match status" value="1"/>
</dbReference>
<accession>A0ABQ1H9A7</accession>
<keyword evidence="2 8" id="KW-0813">Transport</keyword>
<gene>
    <name evidence="13" type="ORF">GCM10008015_00780</name>
</gene>
<dbReference type="Pfam" id="PF00593">
    <property type="entry name" value="TonB_dep_Rec_b-barrel"/>
    <property type="match status" value="1"/>
</dbReference>
<comment type="subcellular location">
    <subcellularLocation>
        <location evidence="1 8">Cell outer membrane</location>
        <topology evidence="1 8">Multi-pass membrane protein</topology>
    </subcellularLocation>
</comment>
<dbReference type="Gene3D" id="2.170.130.10">
    <property type="entry name" value="TonB-dependent receptor, plug domain"/>
    <property type="match status" value="1"/>
</dbReference>
<sequence>MKPKLKVILLLLTAIITQLSYSQERLVTGTVSDNSGMPLPGVSILVKGTQTSTQSDFDGKFNIKVAPTQTLIFSYIGMKTQEIPANSTTISVKLLDDSIELEGVVITAFGIKRNPKDLGYSVSSIKTEEITENSEPDLIRSLSGKVAGVNVNISSGVAGAANQITIRGTNTFTGNTQPLIVVDGVTYNNTSVTTSNQSTGGGAYESALSTLDPNDIASINVLKSAAASALYGSRAVNGVIVITTKSGSAKSAKTNKSTVTFGSGIYFENIANLPDYQNKYGAGANFKYSEGSNGSWGPAFGKAGVLYNLNDDGTIPTWATVLAVSPELGPTVPYKAKPNNVKDLFRTGLVADNTLGFNYTGQDGSFNTTISNLNQNGYIPYNTYDRTSISIGGNFNLSDKFTIGGNMSFSDTKQIGGFFGDDSFIDEAVAPSFARTLFIARNWDLNLPYENPETGESVTPNGRQFDHPLWSWKHDKIITNTNRTVAGVNMNYKFNEHISASYRMGFNKYDLNRQEIRDIGSLAYGGIGVLKTENFNNEDIESTLLINFNYQLSKNIGLTAILGNNILQTKTSRTSYLGKEFIVPDIFNMRNTKNISSLYDEGDTKRNAGIFADLTFSYKDFFFINATGRNDFSSTLPVNNNSYFYPSVSGSLIVTDALKIDSKVLTFAKLRGGYAKVGNDAAAEFLNSTLLIGDAYNGNPVIGNNTFLSDQQIKPEFTQEYEIGADLEFYNRRIALDFSLYKKRTTDLITEVSVPVSSGFLSYNTNVGEMQNKGIEVGLTLVPIKTEDFKWTLYSTFTKNENKVTKISDGLDRSPIDIDQVGYIIQGEAFGTFYGTKFARDNEGNYLIDPSSGGILAATETGIIGDPNADFKMSFINTFKYKNLSLRTQFDWKQGGDIHSSTIESLLGRGVTRDTEDREHTYIIPGYLGNTDGTPILDSNDQKIPNTTQITMNDLYFSPGTNGNTFAINSVDEANVYDGTVFRLREISLTYDFPSQLLKKSFLDKASLSILGSNLWYFAPNVPKYTNFDPEVTSFGSNRLQGVEVTSAPTAKRLGLKLNLTF</sequence>
<evidence type="ECO:0000256" key="10">
    <source>
        <dbReference type="SAM" id="SignalP"/>
    </source>
</evidence>
<evidence type="ECO:0000256" key="1">
    <source>
        <dbReference type="ARBA" id="ARBA00004571"/>
    </source>
</evidence>
<dbReference type="InterPro" id="IPR000531">
    <property type="entry name" value="Beta-barrel_TonB"/>
</dbReference>
<dbReference type="InterPro" id="IPR023997">
    <property type="entry name" value="TonB-dep_OMP_SusC/RagA_CS"/>
</dbReference>
<keyword evidence="6 8" id="KW-0472">Membrane</keyword>
<evidence type="ECO:0000313" key="14">
    <source>
        <dbReference type="Proteomes" id="UP000658793"/>
    </source>
</evidence>
<feature type="signal peptide" evidence="10">
    <location>
        <begin position="1"/>
        <end position="22"/>
    </location>
</feature>
<evidence type="ECO:0000256" key="7">
    <source>
        <dbReference type="ARBA" id="ARBA00023237"/>
    </source>
</evidence>
<evidence type="ECO:0000256" key="9">
    <source>
        <dbReference type="RuleBase" id="RU003357"/>
    </source>
</evidence>
<dbReference type="Pfam" id="PF13715">
    <property type="entry name" value="CarbopepD_reg_2"/>
    <property type="match status" value="1"/>
</dbReference>
<dbReference type="Gene3D" id="2.40.170.20">
    <property type="entry name" value="TonB-dependent receptor, beta-barrel domain"/>
    <property type="match status" value="1"/>
</dbReference>
<evidence type="ECO:0000259" key="12">
    <source>
        <dbReference type="Pfam" id="PF07715"/>
    </source>
</evidence>
<dbReference type="InterPro" id="IPR039426">
    <property type="entry name" value="TonB-dep_rcpt-like"/>
</dbReference>
<dbReference type="SUPFAM" id="SSF49464">
    <property type="entry name" value="Carboxypeptidase regulatory domain-like"/>
    <property type="match status" value="1"/>
</dbReference>
<name>A0ABQ1H9A7_9FLAO</name>
<evidence type="ECO:0000256" key="8">
    <source>
        <dbReference type="PROSITE-ProRule" id="PRU01360"/>
    </source>
</evidence>
<dbReference type="NCBIfam" id="TIGR04057">
    <property type="entry name" value="SusC_RagA_signa"/>
    <property type="match status" value="1"/>
</dbReference>
<dbReference type="InterPro" id="IPR037066">
    <property type="entry name" value="Plug_dom_sf"/>
</dbReference>
<dbReference type="NCBIfam" id="TIGR04056">
    <property type="entry name" value="OMP_RagA_SusC"/>
    <property type="match status" value="1"/>
</dbReference>
<proteinExistence type="inferred from homology"/>
<keyword evidence="14" id="KW-1185">Reference proteome</keyword>
<comment type="caution">
    <text evidence="13">The sequence shown here is derived from an EMBL/GenBank/DDBJ whole genome shotgun (WGS) entry which is preliminary data.</text>
</comment>
<feature type="domain" description="TonB-dependent receptor-like beta-barrel" evidence="11">
    <location>
        <begin position="446"/>
        <end position="805"/>
    </location>
</feature>
<dbReference type="RefSeq" id="WP_188491342.1">
    <property type="nucleotide sequence ID" value="NZ_BMGA01000001.1"/>
</dbReference>
<evidence type="ECO:0000259" key="11">
    <source>
        <dbReference type="Pfam" id="PF00593"/>
    </source>
</evidence>
<dbReference type="Proteomes" id="UP000658793">
    <property type="component" value="Unassembled WGS sequence"/>
</dbReference>
<feature type="domain" description="TonB-dependent receptor plug" evidence="12">
    <location>
        <begin position="116"/>
        <end position="239"/>
    </location>
</feature>
<dbReference type="Pfam" id="PF07715">
    <property type="entry name" value="Plug"/>
    <property type="match status" value="1"/>
</dbReference>
<keyword evidence="4 8" id="KW-0812">Transmembrane</keyword>
<evidence type="ECO:0000256" key="3">
    <source>
        <dbReference type="ARBA" id="ARBA00022452"/>
    </source>
</evidence>
<evidence type="ECO:0000313" key="13">
    <source>
        <dbReference type="EMBL" id="GGA63707.1"/>
    </source>
</evidence>
<dbReference type="InterPro" id="IPR012910">
    <property type="entry name" value="Plug_dom"/>
</dbReference>
<keyword evidence="10" id="KW-0732">Signal</keyword>
<evidence type="ECO:0000256" key="5">
    <source>
        <dbReference type="ARBA" id="ARBA00023077"/>
    </source>
</evidence>
<dbReference type="InterPro" id="IPR008969">
    <property type="entry name" value="CarboxyPept-like_regulatory"/>
</dbReference>
<dbReference type="InterPro" id="IPR023996">
    <property type="entry name" value="TonB-dep_OMP_SusC/RagA"/>
</dbReference>
<dbReference type="EMBL" id="BMGA01000001">
    <property type="protein sequence ID" value="GGA63707.1"/>
    <property type="molecule type" value="Genomic_DNA"/>
</dbReference>
<comment type="similarity">
    <text evidence="8 9">Belongs to the TonB-dependent receptor family.</text>
</comment>
<feature type="chain" id="PRO_5045039533" evidence="10">
    <location>
        <begin position="23"/>
        <end position="1062"/>
    </location>
</feature>